<dbReference type="PANTHER" id="PTHR43466:SF1">
    <property type="entry name" value="2-OXO-4-HYDROXY-4-CARBOXY-5-UREIDOIMIDAZOLINE DECARBOXYLASE-RELATED"/>
    <property type="match status" value="1"/>
</dbReference>
<dbReference type="Pfam" id="PF09349">
    <property type="entry name" value="OHCU_decarbox"/>
    <property type="match status" value="1"/>
</dbReference>
<evidence type="ECO:0000256" key="2">
    <source>
        <dbReference type="ARBA" id="ARBA00004754"/>
    </source>
</evidence>
<sequence>MTSVDALNAVDSDAAAAMLHPCCASTAWARAVVADRPYPDLDALIAASDPVVYGLSWADVEEALAAHPRIGDRPKVAATTEKRWSQGEQAGVADADAEVLAALADGNAAYEARFGHVYLVCASGKSAEELLGILQDRLDNDPAHERDVVRGELAAITRLRLEKLFTDESAEVRS</sequence>
<keyword evidence="9" id="KW-1185">Reference proteome</keyword>
<keyword evidence="5" id="KW-0210">Decarboxylase</keyword>
<dbReference type="NCBIfam" id="TIGR03180">
    <property type="entry name" value="UraD_2"/>
    <property type="match status" value="1"/>
</dbReference>
<comment type="pathway">
    <text evidence="2">Purine metabolism; urate degradation; (S)-allantoin from urate: step 3/3.</text>
</comment>
<dbReference type="EC" id="4.1.1.97" evidence="3"/>
<dbReference type="InterPro" id="IPR018020">
    <property type="entry name" value="OHCU_decarboxylase"/>
</dbReference>
<evidence type="ECO:0000256" key="5">
    <source>
        <dbReference type="ARBA" id="ARBA00022793"/>
    </source>
</evidence>
<evidence type="ECO:0000313" key="8">
    <source>
        <dbReference type="EMBL" id="GAA3386067.1"/>
    </source>
</evidence>
<comment type="catalytic activity">
    <reaction evidence="1">
        <text>5-hydroxy-2-oxo-4-ureido-2,5-dihydro-1H-imidazole-5-carboxylate + H(+) = (S)-allantoin + CO2</text>
        <dbReference type="Rhea" id="RHEA:26301"/>
        <dbReference type="ChEBI" id="CHEBI:15378"/>
        <dbReference type="ChEBI" id="CHEBI:15678"/>
        <dbReference type="ChEBI" id="CHEBI:16526"/>
        <dbReference type="ChEBI" id="CHEBI:58639"/>
        <dbReference type="EC" id="4.1.1.97"/>
    </reaction>
</comment>
<evidence type="ECO:0000256" key="1">
    <source>
        <dbReference type="ARBA" id="ARBA00001163"/>
    </source>
</evidence>
<evidence type="ECO:0000313" key="9">
    <source>
        <dbReference type="Proteomes" id="UP001501676"/>
    </source>
</evidence>
<dbReference type="Proteomes" id="UP001501676">
    <property type="component" value="Unassembled WGS sequence"/>
</dbReference>
<feature type="domain" description="Oxo-4-hydroxy-4-carboxy-5-ureidoimidazoline decarboxylase" evidence="7">
    <location>
        <begin position="8"/>
        <end position="162"/>
    </location>
</feature>
<evidence type="ECO:0000256" key="3">
    <source>
        <dbReference type="ARBA" id="ARBA00012257"/>
    </source>
</evidence>
<dbReference type="SUPFAM" id="SSF158694">
    <property type="entry name" value="UraD-Like"/>
    <property type="match status" value="1"/>
</dbReference>
<name>A0ABP6SWX7_9ACTN</name>
<dbReference type="PANTHER" id="PTHR43466">
    <property type="entry name" value="2-OXO-4-HYDROXY-4-CARBOXY-5-UREIDOIMIDAZOLINE DECARBOXYLASE-RELATED"/>
    <property type="match status" value="1"/>
</dbReference>
<comment type="caution">
    <text evidence="8">The sequence shown here is derived from an EMBL/GenBank/DDBJ whole genome shotgun (WGS) entry which is preliminary data.</text>
</comment>
<dbReference type="InterPro" id="IPR017595">
    <property type="entry name" value="OHCU_decarboxylase-2"/>
</dbReference>
<dbReference type="NCBIfam" id="NF010372">
    <property type="entry name" value="PRK13798.1"/>
    <property type="match status" value="1"/>
</dbReference>
<evidence type="ECO:0000259" key="7">
    <source>
        <dbReference type="Pfam" id="PF09349"/>
    </source>
</evidence>
<protein>
    <recommendedName>
        <fullName evidence="3">2-oxo-4-hydroxy-4-carboxy-5-ureidoimidazoline decarboxylase</fullName>
        <ecNumber evidence="3">4.1.1.97</ecNumber>
    </recommendedName>
</protein>
<proteinExistence type="predicted"/>
<reference evidence="9" key="1">
    <citation type="journal article" date="2019" name="Int. J. Syst. Evol. Microbiol.">
        <title>The Global Catalogue of Microorganisms (GCM) 10K type strain sequencing project: providing services to taxonomists for standard genome sequencing and annotation.</title>
        <authorList>
            <consortium name="The Broad Institute Genomics Platform"/>
            <consortium name="The Broad Institute Genome Sequencing Center for Infectious Disease"/>
            <person name="Wu L."/>
            <person name="Ma J."/>
        </authorList>
    </citation>
    <scope>NUCLEOTIDE SEQUENCE [LARGE SCALE GENOMIC DNA]</scope>
    <source>
        <strain evidence="9">JCM 9458</strain>
    </source>
</reference>
<gene>
    <name evidence="8" type="primary">uraD</name>
    <name evidence="8" type="ORF">GCM10020369_21970</name>
</gene>
<dbReference type="EMBL" id="BAAAYN010000014">
    <property type="protein sequence ID" value="GAA3386067.1"/>
    <property type="molecule type" value="Genomic_DNA"/>
</dbReference>
<accession>A0ABP6SWX7</accession>
<evidence type="ECO:0000256" key="4">
    <source>
        <dbReference type="ARBA" id="ARBA00022631"/>
    </source>
</evidence>
<keyword evidence="6" id="KW-0456">Lyase</keyword>
<keyword evidence="4" id="KW-0659">Purine metabolism</keyword>
<organism evidence="8 9">
    <name type="scientific">Cryptosporangium minutisporangium</name>
    <dbReference type="NCBI Taxonomy" id="113569"/>
    <lineage>
        <taxon>Bacteria</taxon>
        <taxon>Bacillati</taxon>
        <taxon>Actinomycetota</taxon>
        <taxon>Actinomycetes</taxon>
        <taxon>Cryptosporangiales</taxon>
        <taxon>Cryptosporangiaceae</taxon>
        <taxon>Cryptosporangium</taxon>
    </lineage>
</organism>
<dbReference type="Gene3D" id="1.10.3330.10">
    <property type="entry name" value="Oxo-4-hydroxy-4-carboxy-5-ureidoimidazoline decarboxylase"/>
    <property type="match status" value="1"/>
</dbReference>
<dbReference type="InterPro" id="IPR036778">
    <property type="entry name" value="OHCU_decarboxylase_sf"/>
</dbReference>
<evidence type="ECO:0000256" key="6">
    <source>
        <dbReference type="ARBA" id="ARBA00023239"/>
    </source>
</evidence>